<dbReference type="Gene3D" id="2.60.40.2610">
    <property type="entry name" value="Outer membrane usher protein FimD, plug domain"/>
    <property type="match status" value="1"/>
</dbReference>
<accession>A0A702L1W5</accession>
<feature type="region of interest" description="Disordered" evidence="9">
    <location>
        <begin position="863"/>
        <end position="890"/>
    </location>
</feature>
<keyword evidence="6 10" id="KW-0732">Signal</keyword>
<organism evidence="13">
    <name type="scientific">Salmonella enterica subsp. salamae</name>
    <dbReference type="NCBI Taxonomy" id="59202"/>
    <lineage>
        <taxon>Bacteria</taxon>
        <taxon>Pseudomonadati</taxon>
        <taxon>Pseudomonadota</taxon>
        <taxon>Gammaproteobacteria</taxon>
        <taxon>Enterobacterales</taxon>
        <taxon>Enterobacteriaceae</taxon>
        <taxon>Salmonella</taxon>
    </lineage>
</organism>
<comment type="similarity">
    <text evidence="2">Belongs to the fimbrial export usher family.</text>
</comment>
<dbReference type="EMBL" id="DAAMJT010000011">
    <property type="protein sequence ID" value="HAC6951937.1"/>
    <property type="molecule type" value="Genomic_DNA"/>
</dbReference>
<dbReference type="GO" id="GO:0009279">
    <property type="term" value="C:cell outer membrane"/>
    <property type="evidence" value="ECO:0007669"/>
    <property type="project" value="UniProtKB-SubCell"/>
</dbReference>
<evidence type="ECO:0000256" key="10">
    <source>
        <dbReference type="SAM" id="SignalP"/>
    </source>
</evidence>
<reference evidence="13" key="1">
    <citation type="journal article" date="2018" name="Genome Biol.">
        <title>SKESA: strategic k-mer extension for scrupulous assemblies.</title>
        <authorList>
            <person name="Souvorov A."/>
            <person name="Agarwala R."/>
            <person name="Lipman D.J."/>
        </authorList>
    </citation>
    <scope>NUCLEOTIDE SEQUENCE</scope>
    <source>
        <strain evidence="13">12-2127</strain>
    </source>
</reference>
<feature type="domain" description="PapC-like C-terminal" evidence="11">
    <location>
        <begin position="772"/>
        <end position="829"/>
    </location>
</feature>
<comment type="caution">
    <text evidence="13">The sequence shown here is derived from an EMBL/GenBank/DDBJ whole genome shotgun (WGS) entry which is preliminary data.</text>
</comment>
<evidence type="ECO:0000256" key="9">
    <source>
        <dbReference type="SAM" id="MobiDB-lite"/>
    </source>
</evidence>
<dbReference type="Gene3D" id="2.60.40.3110">
    <property type="match status" value="1"/>
</dbReference>
<keyword evidence="5" id="KW-0812">Transmembrane</keyword>
<dbReference type="InterPro" id="IPR043142">
    <property type="entry name" value="PapC-like_C_sf"/>
</dbReference>
<name>A0A702L1W5_SALER</name>
<evidence type="ECO:0000256" key="5">
    <source>
        <dbReference type="ARBA" id="ARBA00022692"/>
    </source>
</evidence>
<proteinExistence type="inferred from homology"/>
<dbReference type="Pfam" id="PF13953">
    <property type="entry name" value="PapC_C"/>
    <property type="match status" value="1"/>
</dbReference>
<dbReference type="Gene3D" id="3.10.20.410">
    <property type="match status" value="1"/>
</dbReference>
<dbReference type="GO" id="GO:0009297">
    <property type="term" value="P:pilus assembly"/>
    <property type="evidence" value="ECO:0007669"/>
    <property type="project" value="InterPro"/>
</dbReference>
<feature type="chain" id="PRO_5027661804" evidence="10">
    <location>
        <begin position="30"/>
        <end position="890"/>
    </location>
</feature>
<keyword evidence="3" id="KW-0813">Transport</keyword>
<dbReference type="InterPro" id="IPR037224">
    <property type="entry name" value="PapC_N_sf"/>
</dbReference>
<keyword evidence="8" id="KW-0998">Cell outer membrane</keyword>
<sequence length="890" mass="97837">MVQYRFFRLKILAAIVGCLLISAPENSYAEDAIQFNTDFLDVKDGASLDLNRFSRKNYVMPGKYTLQVMVNGSQILQERTLEYSALLAGDEDTYPCLPPDVVALLGLKPEFAAQLRWTKAEQCLLPGQIEGLEMQTTLSNSTLTVVIPQAYLQYVDQDWEPPSRWDEGIPGVIFDYNVNSQWRHPEHNEGDEYDISGNGTVGANLGPWRLRADWQASYVHHQANDSGDEVYDNSASTQRQWDWNRYYAWRAIPALQAQLMLGESTLESDVFDSFNYVGASLITDDQMLPPNLRGYAPDITGVARSNAKVTVTQKGRVVHESQVPAGPFRIQGLSDSISGDLHVRIEEQNGQVQEYDVSTASIPFLTRPGQIRYKATTGRPQTWDHKMEGDFFSVGELSWGGADGWSLYGGGTGSQDYQSLAIGVGRDMAALGALSFDLTHSRANLPEGSDYGEGVTNGNSFRASFSKDFDDLDSRLTFAGYRFSEDNFITMDEFIDADRESGSGRSGHDKAMYTLTYSQNFVDINVNAYINLTHRSYWNRASEDSYNLSVSHFFDLGDVRSISLTLNGFRNEYDNNTDDGVYVSLSIPWGSDRTLSYNGSWGGNNSNQAGYYERIDERNNYQVNVGRGSGKEMANGYYRYQSSLADIDVSANYQEGDSVSGGLSMQGGATLTAHGGALHRVGVVGGSRLLVDVGDESGIPVSSYGSPVYTNIFGKAVLIDVNDYDRNQVKIDITHLPDNAEAMSSVTQATLTEGAIGYRRMEVLTGQKAVATLRLADGEAPPFGAEVKDSHQQTIGMLDDSGNVYLIGVNAGDRFQVYWDGEPQCEIALPTPLPGDLFHGLLLPCHSESAPVVAPAPSIQPMLQQHTQRVTPSDVPESLSGAPSSSHSIR</sequence>
<protein>
    <submittedName>
        <fullName evidence="13">Outer membrane usher protein</fullName>
    </submittedName>
</protein>
<dbReference type="Pfam" id="PF00577">
    <property type="entry name" value="Usher"/>
    <property type="match status" value="1"/>
</dbReference>
<dbReference type="InterPro" id="IPR000015">
    <property type="entry name" value="Fimb_usher"/>
</dbReference>
<comment type="subcellular location">
    <subcellularLocation>
        <location evidence="1">Cell outer membrane</location>
        <topology evidence="1">Multi-pass membrane protein</topology>
    </subcellularLocation>
</comment>
<evidence type="ECO:0000256" key="7">
    <source>
        <dbReference type="ARBA" id="ARBA00023136"/>
    </source>
</evidence>
<evidence type="ECO:0000256" key="8">
    <source>
        <dbReference type="ARBA" id="ARBA00023237"/>
    </source>
</evidence>
<dbReference type="Gene3D" id="2.60.40.2070">
    <property type="match status" value="1"/>
</dbReference>
<evidence type="ECO:0000259" key="11">
    <source>
        <dbReference type="Pfam" id="PF13953"/>
    </source>
</evidence>
<evidence type="ECO:0000256" key="3">
    <source>
        <dbReference type="ARBA" id="ARBA00022448"/>
    </source>
</evidence>
<feature type="compositionally biased region" description="Polar residues" evidence="9">
    <location>
        <begin position="881"/>
        <end position="890"/>
    </location>
</feature>
<feature type="domain" description="PapC N-terminal" evidence="12">
    <location>
        <begin position="34"/>
        <end position="179"/>
    </location>
</feature>
<dbReference type="PANTHER" id="PTHR30451:SF10">
    <property type="entry name" value="OUTER MEMBRANE USHER PROTEIN YFCU-RELATED"/>
    <property type="match status" value="1"/>
</dbReference>
<dbReference type="Pfam" id="PF13954">
    <property type="entry name" value="PapC_N"/>
    <property type="match status" value="1"/>
</dbReference>
<dbReference type="InterPro" id="IPR025949">
    <property type="entry name" value="PapC-like_C"/>
</dbReference>
<evidence type="ECO:0000256" key="4">
    <source>
        <dbReference type="ARBA" id="ARBA00022452"/>
    </source>
</evidence>
<dbReference type="SUPFAM" id="SSF141729">
    <property type="entry name" value="FimD N-terminal domain-like"/>
    <property type="match status" value="1"/>
</dbReference>
<feature type="signal peptide" evidence="10">
    <location>
        <begin position="1"/>
        <end position="29"/>
    </location>
</feature>
<dbReference type="InterPro" id="IPR025885">
    <property type="entry name" value="PapC_N"/>
</dbReference>
<dbReference type="AlphaFoldDB" id="A0A702L1W5"/>
<evidence type="ECO:0000256" key="2">
    <source>
        <dbReference type="ARBA" id="ARBA00008064"/>
    </source>
</evidence>
<dbReference type="PANTHER" id="PTHR30451">
    <property type="entry name" value="OUTER MEMBRANE USHER PROTEIN"/>
    <property type="match status" value="1"/>
</dbReference>
<reference evidence="13" key="2">
    <citation type="submission" date="2018-07" db="EMBL/GenBank/DDBJ databases">
        <authorList>
            <consortium name="NCBI Pathogen Detection Project"/>
        </authorList>
    </citation>
    <scope>NUCLEOTIDE SEQUENCE</scope>
    <source>
        <strain evidence="13">12-2127</strain>
    </source>
</reference>
<dbReference type="NCBIfam" id="NF011812">
    <property type="entry name" value="PRK15284.1"/>
    <property type="match status" value="1"/>
</dbReference>
<evidence type="ECO:0000256" key="1">
    <source>
        <dbReference type="ARBA" id="ARBA00004571"/>
    </source>
</evidence>
<dbReference type="InterPro" id="IPR042186">
    <property type="entry name" value="FimD_plug_dom"/>
</dbReference>
<dbReference type="GO" id="GO:0015473">
    <property type="term" value="F:fimbrial usher porin activity"/>
    <property type="evidence" value="ECO:0007669"/>
    <property type="project" value="InterPro"/>
</dbReference>
<evidence type="ECO:0000256" key="6">
    <source>
        <dbReference type="ARBA" id="ARBA00022729"/>
    </source>
</evidence>
<evidence type="ECO:0000313" key="13">
    <source>
        <dbReference type="EMBL" id="HAC6951937.1"/>
    </source>
</evidence>
<keyword evidence="4" id="KW-1134">Transmembrane beta strand</keyword>
<keyword evidence="7" id="KW-0472">Membrane</keyword>
<evidence type="ECO:0000259" key="12">
    <source>
        <dbReference type="Pfam" id="PF13954"/>
    </source>
</evidence>
<gene>
    <name evidence="13" type="ORF">G0D74_09465</name>
</gene>